<comment type="catalytic activity">
    <reaction evidence="11 12">
        <text>nicotinate beta-D-ribonucleotide + CO2 + diphosphate = quinolinate + 5-phospho-alpha-D-ribose 1-diphosphate + 2 H(+)</text>
        <dbReference type="Rhea" id="RHEA:12733"/>
        <dbReference type="ChEBI" id="CHEBI:15378"/>
        <dbReference type="ChEBI" id="CHEBI:16526"/>
        <dbReference type="ChEBI" id="CHEBI:29959"/>
        <dbReference type="ChEBI" id="CHEBI:33019"/>
        <dbReference type="ChEBI" id="CHEBI:57502"/>
        <dbReference type="ChEBI" id="CHEBI:58017"/>
        <dbReference type="EC" id="2.4.2.19"/>
    </reaction>
</comment>
<evidence type="ECO:0000256" key="4">
    <source>
        <dbReference type="ARBA" id="ARBA00011218"/>
    </source>
</evidence>
<dbReference type="Pfam" id="PF02749">
    <property type="entry name" value="QRPTase_N"/>
    <property type="match status" value="1"/>
</dbReference>
<feature type="domain" description="Quinolinate phosphoribosyl transferase C-terminal" evidence="13">
    <location>
        <begin position="121"/>
        <end position="291"/>
    </location>
</feature>
<evidence type="ECO:0000256" key="11">
    <source>
        <dbReference type="ARBA" id="ARBA00047445"/>
    </source>
</evidence>
<evidence type="ECO:0000259" key="14">
    <source>
        <dbReference type="Pfam" id="PF02749"/>
    </source>
</evidence>
<dbReference type="EC" id="2.4.2.19" evidence="5 12"/>
<dbReference type="InterPro" id="IPR004393">
    <property type="entry name" value="NadC"/>
</dbReference>
<dbReference type="Gene3D" id="3.90.1170.20">
    <property type="entry name" value="Quinolinate phosphoribosyl transferase, N-terminal domain"/>
    <property type="match status" value="1"/>
</dbReference>
<evidence type="ECO:0000256" key="1">
    <source>
        <dbReference type="ARBA" id="ARBA00003237"/>
    </source>
</evidence>
<keyword evidence="9 12" id="KW-0808">Transferase</keyword>
<reference evidence="15" key="1">
    <citation type="submission" date="2022-11" db="EMBL/GenBank/DDBJ databases">
        <authorList>
            <person name="Morgan W.R."/>
            <person name="Tartar A."/>
        </authorList>
    </citation>
    <scope>NUCLEOTIDE SEQUENCE</scope>
    <source>
        <strain evidence="15">ARSEF 373</strain>
    </source>
</reference>
<comment type="subunit">
    <text evidence="4 12">Hexamer formed by 3 homodimers.</text>
</comment>
<dbReference type="PIRSF" id="PIRSF006250">
    <property type="entry name" value="NadC_ModD"/>
    <property type="match status" value="1"/>
</dbReference>
<dbReference type="GO" id="GO:0004514">
    <property type="term" value="F:nicotinate-nucleotide diphosphorylase (carboxylating) activity"/>
    <property type="evidence" value="ECO:0007669"/>
    <property type="project" value="UniProtKB-EC"/>
</dbReference>
<dbReference type="SUPFAM" id="SSF51690">
    <property type="entry name" value="Nicotinate/Quinolinate PRTase C-terminal domain-like"/>
    <property type="match status" value="1"/>
</dbReference>
<dbReference type="GO" id="GO:0005737">
    <property type="term" value="C:cytoplasm"/>
    <property type="evidence" value="ECO:0007669"/>
    <property type="project" value="TreeGrafter"/>
</dbReference>
<comment type="caution">
    <text evidence="15">The sequence shown here is derived from an EMBL/GenBank/DDBJ whole genome shotgun (WGS) entry which is preliminary data.</text>
</comment>
<evidence type="ECO:0000256" key="6">
    <source>
        <dbReference type="ARBA" id="ARBA00020990"/>
    </source>
</evidence>
<dbReference type="Pfam" id="PF01729">
    <property type="entry name" value="QRPTase_C"/>
    <property type="match status" value="1"/>
</dbReference>
<dbReference type="GO" id="GO:0009435">
    <property type="term" value="P:NAD+ biosynthetic process"/>
    <property type="evidence" value="ECO:0007669"/>
    <property type="project" value="InterPro"/>
</dbReference>
<dbReference type="FunFam" id="3.20.20.70:FF:000090">
    <property type="entry name" value="Nicotinate-nucleotide pyrophosphorylase [carboxylating]"/>
    <property type="match status" value="1"/>
</dbReference>
<comment type="similarity">
    <text evidence="3 12">Belongs to the NadC/ModD family.</text>
</comment>
<feature type="domain" description="Quinolinate phosphoribosyl transferase N-terminal" evidence="14">
    <location>
        <begin position="43"/>
        <end position="119"/>
    </location>
</feature>
<dbReference type="InterPro" id="IPR002638">
    <property type="entry name" value="Quinolinate_PRibosylTrfase_C"/>
</dbReference>
<proteinExistence type="inferred from homology"/>
<dbReference type="GO" id="GO:0034213">
    <property type="term" value="P:quinolinate catabolic process"/>
    <property type="evidence" value="ECO:0007669"/>
    <property type="project" value="TreeGrafter"/>
</dbReference>
<dbReference type="InterPro" id="IPR013785">
    <property type="entry name" value="Aldolase_TIM"/>
</dbReference>
<comment type="pathway">
    <text evidence="2 12">Cofactor biosynthesis; NAD(+) biosynthesis; nicotinate D-ribonucleotide from quinolinate: step 1/1.</text>
</comment>
<dbReference type="Gene3D" id="3.20.20.70">
    <property type="entry name" value="Aldolase class I"/>
    <property type="match status" value="1"/>
</dbReference>
<accession>A0AAV2YKT2</accession>
<keyword evidence="16" id="KW-1185">Reference proteome</keyword>
<comment type="function">
    <text evidence="1 12">Involved in the catabolism of quinolinic acid (QA).</text>
</comment>
<dbReference type="InterPro" id="IPR022412">
    <property type="entry name" value="Quinolinate_PRibosylTrfase_N"/>
</dbReference>
<dbReference type="AlphaFoldDB" id="A0AAV2YKT2"/>
<dbReference type="InterPro" id="IPR027277">
    <property type="entry name" value="NadC/ModD"/>
</dbReference>
<reference evidence="15" key="2">
    <citation type="journal article" date="2023" name="Microbiol Resour">
        <title>Decontamination and Annotation of the Draft Genome Sequence of the Oomycete Lagenidium giganteum ARSEF 373.</title>
        <authorList>
            <person name="Morgan W.R."/>
            <person name="Tartar A."/>
        </authorList>
    </citation>
    <scope>NUCLEOTIDE SEQUENCE</scope>
    <source>
        <strain evidence="15">ARSEF 373</strain>
    </source>
</reference>
<evidence type="ECO:0000256" key="8">
    <source>
        <dbReference type="ARBA" id="ARBA00022676"/>
    </source>
</evidence>
<evidence type="ECO:0000313" key="15">
    <source>
        <dbReference type="EMBL" id="DAZ93942.1"/>
    </source>
</evidence>
<keyword evidence="8 12" id="KW-0328">Glycosyltransferase</keyword>
<dbReference type="FunFam" id="3.90.1170.20:FF:000003">
    <property type="entry name" value="Nicotinate-nucleotide pyrophosphorylase [carboxylating]"/>
    <property type="match status" value="1"/>
</dbReference>
<dbReference type="CDD" id="cd01572">
    <property type="entry name" value="QPRTase"/>
    <property type="match status" value="1"/>
</dbReference>
<sequence length="301" mass="32246">MAATNGDLAHLLPPSWKKHVQLWLEDDIPSYDIGGFVVGESEETAFLLGKSKGVLAGVPFFTEVFKAVDCKVEWLVKEGDVIDPSTVANGKVVVAKVTGKCRNILLGERTGLNILTRASGIATQAKESVEIARGLGWQGHVAGTRKTTPGFRLVEKYALLVAGASTHRHDLSQMVMLKDNHVWAAGSITNAVLKAKRAAGFSMKIEVECRKIEEAIEAANAGADIVMLDNFEPEALKQTAAKLKAQFPHLLIEASGGITPATLGSYVSPHVDIVSQGKLTQGYGFLDFSLKIQKSEGVVAQ</sequence>
<evidence type="ECO:0000256" key="5">
    <source>
        <dbReference type="ARBA" id="ARBA00011944"/>
    </source>
</evidence>
<evidence type="ECO:0000256" key="7">
    <source>
        <dbReference type="ARBA" id="ARBA00022642"/>
    </source>
</evidence>
<evidence type="ECO:0000313" key="16">
    <source>
        <dbReference type="Proteomes" id="UP001146120"/>
    </source>
</evidence>
<dbReference type="InterPro" id="IPR037128">
    <property type="entry name" value="Quinolinate_PRibosylTase_N_sf"/>
</dbReference>
<evidence type="ECO:0000256" key="2">
    <source>
        <dbReference type="ARBA" id="ARBA00004893"/>
    </source>
</evidence>
<evidence type="ECO:0000256" key="9">
    <source>
        <dbReference type="ARBA" id="ARBA00022679"/>
    </source>
</evidence>
<evidence type="ECO:0000256" key="12">
    <source>
        <dbReference type="PIRNR" id="PIRNR006250"/>
    </source>
</evidence>
<dbReference type="InterPro" id="IPR036068">
    <property type="entry name" value="Nicotinate_pribotase-like_C"/>
</dbReference>
<dbReference type="EMBL" id="DAKRPA010000280">
    <property type="protein sequence ID" value="DAZ93942.1"/>
    <property type="molecule type" value="Genomic_DNA"/>
</dbReference>
<dbReference type="PANTHER" id="PTHR32179">
    <property type="entry name" value="NICOTINATE-NUCLEOTIDE PYROPHOSPHORYLASE [CARBOXYLATING]"/>
    <property type="match status" value="1"/>
</dbReference>
<evidence type="ECO:0000259" key="13">
    <source>
        <dbReference type="Pfam" id="PF01729"/>
    </source>
</evidence>
<dbReference type="Proteomes" id="UP001146120">
    <property type="component" value="Unassembled WGS sequence"/>
</dbReference>
<name>A0AAV2YKT2_9STRA</name>
<evidence type="ECO:0000256" key="10">
    <source>
        <dbReference type="ARBA" id="ARBA00033102"/>
    </source>
</evidence>
<protein>
    <recommendedName>
        <fullName evidence="6 12">Nicotinate-nucleotide pyrophosphorylase [carboxylating]</fullName>
        <ecNumber evidence="5 12">2.4.2.19</ecNumber>
    </recommendedName>
    <alternativeName>
        <fullName evidence="10 12">Quinolinate phosphoribosyltransferase [decarboxylating]</fullName>
    </alternativeName>
</protein>
<dbReference type="SUPFAM" id="SSF54675">
    <property type="entry name" value="Nicotinate/Quinolinate PRTase N-terminal domain-like"/>
    <property type="match status" value="1"/>
</dbReference>
<organism evidence="15 16">
    <name type="scientific">Lagenidium giganteum</name>
    <dbReference type="NCBI Taxonomy" id="4803"/>
    <lineage>
        <taxon>Eukaryota</taxon>
        <taxon>Sar</taxon>
        <taxon>Stramenopiles</taxon>
        <taxon>Oomycota</taxon>
        <taxon>Peronosporomycetes</taxon>
        <taxon>Pythiales</taxon>
        <taxon>Pythiaceae</taxon>
    </lineage>
</organism>
<evidence type="ECO:0000256" key="3">
    <source>
        <dbReference type="ARBA" id="ARBA00009400"/>
    </source>
</evidence>
<dbReference type="NCBIfam" id="TIGR00078">
    <property type="entry name" value="nadC"/>
    <property type="match status" value="1"/>
</dbReference>
<gene>
    <name evidence="15" type="ORF">N0F65_012888</name>
</gene>
<dbReference type="PANTHER" id="PTHR32179:SF3">
    <property type="entry name" value="NICOTINATE-NUCLEOTIDE PYROPHOSPHORYLASE [CARBOXYLATING]"/>
    <property type="match status" value="1"/>
</dbReference>
<keyword evidence="7 12" id="KW-0662">Pyridine nucleotide biosynthesis</keyword>